<evidence type="ECO:0000313" key="2">
    <source>
        <dbReference type="EMBL" id="CAJ1935658.1"/>
    </source>
</evidence>
<keyword evidence="3" id="KW-1185">Reference proteome</keyword>
<reference evidence="2" key="1">
    <citation type="submission" date="2023-08" db="EMBL/GenBank/DDBJ databases">
        <authorList>
            <person name="Audoor S."/>
            <person name="Bilcke G."/>
        </authorList>
    </citation>
    <scope>NUCLEOTIDE SEQUENCE</scope>
</reference>
<organism evidence="2 3">
    <name type="scientific">Cylindrotheca closterium</name>
    <dbReference type="NCBI Taxonomy" id="2856"/>
    <lineage>
        <taxon>Eukaryota</taxon>
        <taxon>Sar</taxon>
        <taxon>Stramenopiles</taxon>
        <taxon>Ochrophyta</taxon>
        <taxon>Bacillariophyta</taxon>
        <taxon>Bacillariophyceae</taxon>
        <taxon>Bacillariophycidae</taxon>
        <taxon>Bacillariales</taxon>
        <taxon>Bacillariaceae</taxon>
        <taxon>Cylindrotheca</taxon>
    </lineage>
</organism>
<protein>
    <recommendedName>
        <fullName evidence="4">Nudix hydrolase domain-containing protein</fullName>
    </recommendedName>
</protein>
<evidence type="ECO:0008006" key="4">
    <source>
        <dbReference type="Google" id="ProtNLM"/>
    </source>
</evidence>
<accession>A0AAD2CJA1</accession>
<feature type="compositionally biased region" description="Basic and acidic residues" evidence="1">
    <location>
        <begin position="11"/>
        <end position="32"/>
    </location>
</feature>
<dbReference type="AlphaFoldDB" id="A0AAD2CJA1"/>
<sequence length="408" mass="45990">MQTPRSFNTMPREKMDNENSKKQSEDSMKEEDVGASFIPEDSLPSSTETLSRAQEHLNDLSIDSSSLKHVDMTRKSFEHGSWGSPTCFAFGEAFRKRQSQDKVGEKEKLREAREAIHGFSELLIAQNKTPGEIDSSPLCKTFTFEGQARDSDGSQDLEVDAQPFYSRYKAAVFVVHQTHGMLFLRQPNDASPVEIPGGSIGEIEISRAALKSSHYKMQLQIAAREAACRHLYEQTGMDVRCDLDQLQPAVLYLEPPLGSDGSRLLRNELNGGLYYFFRTSELVDIAKVANNGRALKEPLERACTTAETFSEVTAFNSVVFINEPTKALELLESHGDCDSAVALQMVIAESCANPQADFNDPRIHETEILVQRTEEIELQSKQERNKRRRQNFAGMKFLRSTMLCFRKR</sequence>
<feature type="region of interest" description="Disordered" evidence="1">
    <location>
        <begin position="1"/>
        <end position="52"/>
    </location>
</feature>
<gene>
    <name evidence="2" type="ORF">CYCCA115_LOCUS4852</name>
</gene>
<comment type="caution">
    <text evidence="2">The sequence shown here is derived from an EMBL/GenBank/DDBJ whole genome shotgun (WGS) entry which is preliminary data.</text>
</comment>
<proteinExistence type="predicted"/>
<feature type="compositionally biased region" description="Polar residues" evidence="1">
    <location>
        <begin position="43"/>
        <end position="52"/>
    </location>
</feature>
<name>A0AAD2CJA1_9STRA</name>
<evidence type="ECO:0000313" key="3">
    <source>
        <dbReference type="Proteomes" id="UP001295423"/>
    </source>
</evidence>
<dbReference type="EMBL" id="CAKOGP040000491">
    <property type="protein sequence ID" value="CAJ1935658.1"/>
    <property type="molecule type" value="Genomic_DNA"/>
</dbReference>
<evidence type="ECO:0000256" key="1">
    <source>
        <dbReference type="SAM" id="MobiDB-lite"/>
    </source>
</evidence>
<dbReference type="Proteomes" id="UP001295423">
    <property type="component" value="Unassembled WGS sequence"/>
</dbReference>